<dbReference type="AlphaFoldDB" id="A0A392S8H8"/>
<evidence type="ECO:0000313" key="2">
    <source>
        <dbReference type="Proteomes" id="UP000265520"/>
    </source>
</evidence>
<accession>A0A392S8H8</accession>
<proteinExistence type="predicted"/>
<organism evidence="1 2">
    <name type="scientific">Trifolium medium</name>
    <dbReference type="NCBI Taxonomy" id="97028"/>
    <lineage>
        <taxon>Eukaryota</taxon>
        <taxon>Viridiplantae</taxon>
        <taxon>Streptophyta</taxon>
        <taxon>Embryophyta</taxon>
        <taxon>Tracheophyta</taxon>
        <taxon>Spermatophyta</taxon>
        <taxon>Magnoliopsida</taxon>
        <taxon>eudicotyledons</taxon>
        <taxon>Gunneridae</taxon>
        <taxon>Pentapetalae</taxon>
        <taxon>rosids</taxon>
        <taxon>fabids</taxon>
        <taxon>Fabales</taxon>
        <taxon>Fabaceae</taxon>
        <taxon>Papilionoideae</taxon>
        <taxon>50 kb inversion clade</taxon>
        <taxon>NPAAA clade</taxon>
        <taxon>Hologalegina</taxon>
        <taxon>IRL clade</taxon>
        <taxon>Trifolieae</taxon>
        <taxon>Trifolium</taxon>
    </lineage>
</organism>
<keyword evidence="2" id="KW-1185">Reference proteome</keyword>
<comment type="caution">
    <text evidence="1">The sequence shown here is derived from an EMBL/GenBank/DDBJ whole genome shotgun (WGS) entry which is preliminary data.</text>
</comment>
<protein>
    <submittedName>
        <fullName evidence="1">Uncharacterized protein</fullName>
    </submittedName>
</protein>
<evidence type="ECO:0000313" key="1">
    <source>
        <dbReference type="EMBL" id="MCI44484.1"/>
    </source>
</evidence>
<name>A0A392S8H8_9FABA</name>
<sequence>MYSRVAALSLIDHPPSHREPANYAEIYNNLEQKNSALRLAPNKTRLLLLPAEPLLIAAPPVQIF</sequence>
<dbReference type="Proteomes" id="UP000265520">
    <property type="component" value="Unassembled WGS sequence"/>
</dbReference>
<reference evidence="1 2" key="1">
    <citation type="journal article" date="2018" name="Front. Plant Sci.">
        <title>Red Clover (Trifolium pratense) and Zigzag Clover (T. medium) - A Picture of Genomic Similarities and Differences.</title>
        <authorList>
            <person name="Dluhosova J."/>
            <person name="Istvanek J."/>
            <person name="Nedelnik J."/>
            <person name="Repkova J."/>
        </authorList>
    </citation>
    <scope>NUCLEOTIDE SEQUENCE [LARGE SCALE GENOMIC DNA]</scope>
    <source>
        <strain evidence="2">cv. 10/8</strain>
        <tissue evidence="1">Leaf</tissue>
    </source>
</reference>
<dbReference type="EMBL" id="LXQA010331233">
    <property type="protein sequence ID" value="MCI44484.1"/>
    <property type="molecule type" value="Genomic_DNA"/>
</dbReference>